<name>A0ACB5TAM8_AMBMO</name>
<dbReference type="EMBL" id="BSXS01005441">
    <property type="protein sequence ID" value="GME84369.1"/>
    <property type="molecule type" value="Genomic_DNA"/>
</dbReference>
<reference evidence="1" key="1">
    <citation type="submission" date="2023-04" db="EMBL/GenBank/DDBJ databases">
        <title>Ambrosiozyma monospora NBRC 10751.</title>
        <authorList>
            <person name="Ichikawa N."/>
            <person name="Sato H."/>
            <person name="Tonouchi N."/>
        </authorList>
    </citation>
    <scope>NUCLEOTIDE SEQUENCE</scope>
    <source>
        <strain evidence="1">NBRC 10751</strain>
    </source>
</reference>
<organism evidence="1 2">
    <name type="scientific">Ambrosiozyma monospora</name>
    <name type="common">Yeast</name>
    <name type="synonym">Endomycopsis monosporus</name>
    <dbReference type="NCBI Taxonomy" id="43982"/>
    <lineage>
        <taxon>Eukaryota</taxon>
        <taxon>Fungi</taxon>
        <taxon>Dikarya</taxon>
        <taxon>Ascomycota</taxon>
        <taxon>Saccharomycotina</taxon>
        <taxon>Pichiomycetes</taxon>
        <taxon>Pichiales</taxon>
        <taxon>Pichiaceae</taxon>
        <taxon>Ambrosiozyma</taxon>
    </lineage>
</organism>
<accession>A0ACB5TAM8</accession>
<sequence>MLRFSSVFLLISLLFSTVAAKTHKFVYNATWTLANPDGTKERPVISFNGSWPLPVININKGDSIELTLINGLGGDISTSLHFHGLFQEGSNHMDGPVGVTQCPIPPGQSFTYNFTVNQVGTYWYHSHSGSQYSDGLRGMLIVHDEEIESKYEWDHEIPLTLSDWYHAPSSELVKMQLTRYNPTGAEPIPQNSLFNDTKNVTVEVDYEKTYLFRIVNMGVMVSQYFFVEDHDLTVIEVDGVYTQPKKTSMVYLSVGQRMSVLLTTKAKKDVTKNFCIVHSFDDSMLDVVPPELQVTSVNYLSYDKSFPKPEPSKKFYDIDSYEPLDDFELKPISNKTALADPDHRIEVALHMDNLGDGLGLKPSNLWIQHKYICFAIW</sequence>
<protein>
    <submittedName>
        <fullName evidence="1">Unnamed protein product</fullName>
    </submittedName>
</protein>
<evidence type="ECO:0000313" key="2">
    <source>
        <dbReference type="Proteomes" id="UP001165064"/>
    </source>
</evidence>
<keyword evidence="2" id="KW-1185">Reference proteome</keyword>
<gene>
    <name evidence="1" type="ORF">Amon02_000679000</name>
</gene>
<proteinExistence type="predicted"/>
<evidence type="ECO:0000313" key="1">
    <source>
        <dbReference type="EMBL" id="GME84369.1"/>
    </source>
</evidence>
<comment type="caution">
    <text evidence="1">The sequence shown here is derived from an EMBL/GenBank/DDBJ whole genome shotgun (WGS) entry which is preliminary data.</text>
</comment>
<dbReference type="Proteomes" id="UP001165064">
    <property type="component" value="Unassembled WGS sequence"/>
</dbReference>